<evidence type="ECO:0000313" key="3">
    <source>
        <dbReference type="Proteomes" id="UP000694421"/>
    </source>
</evidence>
<evidence type="ECO:0000313" key="2">
    <source>
        <dbReference type="Ensembl" id="ENSSMRP00000012633.1"/>
    </source>
</evidence>
<reference evidence="2" key="2">
    <citation type="submission" date="2025-09" db="UniProtKB">
        <authorList>
            <consortium name="Ensembl"/>
        </authorList>
    </citation>
    <scope>IDENTIFICATION</scope>
</reference>
<accession>A0A8D0BT29</accession>
<dbReference type="Proteomes" id="UP000694421">
    <property type="component" value="Unplaced"/>
</dbReference>
<organism evidence="2 3">
    <name type="scientific">Salvator merianae</name>
    <name type="common">Argentine black and white tegu</name>
    <name type="synonym">Tupinambis merianae</name>
    <dbReference type="NCBI Taxonomy" id="96440"/>
    <lineage>
        <taxon>Eukaryota</taxon>
        <taxon>Metazoa</taxon>
        <taxon>Chordata</taxon>
        <taxon>Craniata</taxon>
        <taxon>Vertebrata</taxon>
        <taxon>Euteleostomi</taxon>
        <taxon>Lepidosauria</taxon>
        <taxon>Squamata</taxon>
        <taxon>Bifurcata</taxon>
        <taxon>Unidentata</taxon>
        <taxon>Episquamata</taxon>
        <taxon>Laterata</taxon>
        <taxon>Teiioidea</taxon>
        <taxon>Teiidae</taxon>
        <taxon>Salvator</taxon>
    </lineage>
</organism>
<dbReference type="Ensembl" id="ENSSMRT00000014728.1">
    <property type="protein sequence ID" value="ENSSMRP00000012633.1"/>
    <property type="gene ID" value="ENSSMRG00000009862.1"/>
</dbReference>
<proteinExistence type="predicted"/>
<keyword evidence="3" id="KW-1185">Reference proteome</keyword>
<protein>
    <submittedName>
        <fullName evidence="2">Uncharacterized protein</fullName>
    </submittedName>
</protein>
<reference evidence="2" key="1">
    <citation type="submission" date="2025-08" db="UniProtKB">
        <authorList>
            <consortium name="Ensembl"/>
        </authorList>
    </citation>
    <scope>IDENTIFICATION</scope>
</reference>
<sequence length="113" mass="12928">MDWKLNSSHLHLQRGTPAPFIRSGSKGMGALNQSSKPLLPNPEEKGDPLYCSISQKAKPRKRRRKPVHFGMKMKEIFAMQFKHGPSRPFGVLLCYHYSSNVFKHLFGERKCGM</sequence>
<name>A0A8D0BT29_SALMN</name>
<feature type="region of interest" description="Disordered" evidence="1">
    <location>
        <begin position="14"/>
        <end position="47"/>
    </location>
</feature>
<dbReference type="AlphaFoldDB" id="A0A8D0BT29"/>
<evidence type="ECO:0000256" key="1">
    <source>
        <dbReference type="SAM" id="MobiDB-lite"/>
    </source>
</evidence>